<feature type="region of interest" description="Disordered" evidence="6">
    <location>
        <begin position="1"/>
        <end position="23"/>
    </location>
</feature>
<dbReference type="InterPro" id="IPR036188">
    <property type="entry name" value="FAD/NAD-bd_sf"/>
</dbReference>
<reference evidence="8 9" key="1">
    <citation type="submission" date="2024-01" db="EMBL/GenBank/DDBJ databases">
        <authorList>
            <person name="Allen C."/>
            <person name="Tagirdzhanova G."/>
        </authorList>
    </citation>
    <scope>NUCLEOTIDE SEQUENCE [LARGE SCALE GENOMIC DNA]</scope>
</reference>
<evidence type="ECO:0000256" key="4">
    <source>
        <dbReference type="ARBA" id="ARBA00023002"/>
    </source>
</evidence>
<dbReference type="PANTHER" id="PTHR13789:SF147">
    <property type="entry name" value="PUTATIVE (AFU_ORTHOLOGUE AFUA_2G01950)-RELATED"/>
    <property type="match status" value="1"/>
</dbReference>
<keyword evidence="2" id="KW-0285">Flavoprotein</keyword>
<evidence type="ECO:0000256" key="6">
    <source>
        <dbReference type="SAM" id="MobiDB-lite"/>
    </source>
</evidence>
<evidence type="ECO:0000256" key="2">
    <source>
        <dbReference type="ARBA" id="ARBA00022630"/>
    </source>
</evidence>
<evidence type="ECO:0000313" key="9">
    <source>
        <dbReference type="Proteomes" id="UP001642406"/>
    </source>
</evidence>
<evidence type="ECO:0000313" key="8">
    <source>
        <dbReference type="EMBL" id="CAK7235281.1"/>
    </source>
</evidence>
<dbReference type="Gene3D" id="3.50.50.60">
    <property type="entry name" value="FAD/NAD(P)-binding domain"/>
    <property type="match status" value="1"/>
</dbReference>
<feature type="domain" description="FAD-binding" evidence="7">
    <location>
        <begin position="27"/>
        <end position="216"/>
    </location>
</feature>
<comment type="similarity">
    <text evidence="1">Belongs to the paxM FAD-dependent monooxygenase family.</text>
</comment>
<evidence type="ECO:0000259" key="7">
    <source>
        <dbReference type="Pfam" id="PF01494"/>
    </source>
</evidence>
<name>A0ABP0CW71_9PEZI</name>
<keyword evidence="5" id="KW-0503">Monooxygenase</keyword>
<feature type="compositionally biased region" description="Low complexity" evidence="6">
    <location>
        <begin position="1"/>
        <end position="20"/>
    </location>
</feature>
<dbReference type="EMBL" id="CAWUHC010000139">
    <property type="protein sequence ID" value="CAK7235281.1"/>
    <property type="molecule type" value="Genomic_DNA"/>
</dbReference>
<dbReference type="SUPFAM" id="SSF51905">
    <property type="entry name" value="FAD/NAD(P)-binding domain"/>
    <property type="match status" value="1"/>
</dbReference>
<proteinExistence type="inferred from homology"/>
<dbReference type="Pfam" id="PF01494">
    <property type="entry name" value="FAD_binding_3"/>
    <property type="match status" value="1"/>
</dbReference>
<keyword evidence="3" id="KW-0274">FAD</keyword>
<keyword evidence="4" id="KW-0560">Oxidoreductase</keyword>
<dbReference type="PRINTS" id="PR00420">
    <property type="entry name" value="RNGMNOXGNASE"/>
</dbReference>
<evidence type="ECO:0000256" key="5">
    <source>
        <dbReference type="ARBA" id="ARBA00023033"/>
    </source>
</evidence>
<dbReference type="InterPro" id="IPR050493">
    <property type="entry name" value="FAD-dep_Monooxygenase_BioMet"/>
</dbReference>
<protein>
    <recommendedName>
        <fullName evidence="7">FAD-binding domain-containing protein</fullName>
    </recommendedName>
</protein>
<keyword evidence="9" id="KW-1185">Reference proteome</keyword>
<accession>A0ABP0CW71</accession>
<gene>
    <name evidence="8" type="ORF">SBRCBS47491_009239</name>
</gene>
<comment type="caution">
    <text evidence="8">The sequence shown here is derived from an EMBL/GenBank/DDBJ whole genome shotgun (WGS) entry which is preliminary data.</text>
</comment>
<dbReference type="SUPFAM" id="SSF54373">
    <property type="entry name" value="FAD-linked reductases, C-terminal domain"/>
    <property type="match status" value="1"/>
</dbReference>
<dbReference type="Proteomes" id="UP001642406">
    <property type="component" value="Unassembled WGS sequence"/>
</dbReference>
<sequence length="468" mass="51499">MAVQADQAPQTSTPAAAAPEAPRPQDMRVAIIGAGMGGLATALALAKKGFSDIHLYENATGLGFVGAGIQLAPNLVRILTRLGCWEAIEKEATEIRETSIRDGASDAELTHVHMPNIRKMYGYPHCTGHRASLAGAIYDACLKEPSIKFHFGCTFEEVTEWTPKVAFTITKRESNAPDAPTETLRETADVFLAADGVKSKTRTQMMATLGHEASVEDTGQAAYRIMIPREKMEHDPEMLALIDSNQVTRWIGAKRHWIAYPVHNKTIYNMSSTQPDENFAAAPSATYTTTGSKADMMGVFSDFCPLVQRLMDFVPEGEVCEWKLRMHKPLPTWVYETTALIGDACHPTLPHLNQGAAMAIEDAAVIAEVLSRAPDTDPATIQRCLKIYEFMRKKRTTTLVDLAAFSGRTLHLGDSKAKEERDRMFAASKQSGANVPDKWASPDVQKMIYSHDCMKLTADMFDGLYEIL</sequence>
<dbReference type="InterPro" id="IPR002938">
    <property type="entry name" value="FAD-bd"/>
</dbReference>
<dbReference type="PANTHER" id="PTHR13789">
    <property type="entry name" value="MONOOXYGENASE"/>
    <property type="match status" value="1"/>
</dbReference>
<evidence type="ECO:0000256" key="1">
    <source>
        <dbReference type="ARBA" id="ARBA00007992"/>
    </source>
</evidence>
<evidence type="ECO:0000256" key="3">
    <source>
        <dbReference type="ARBA" id="ARBA00022827"/>
    </source>
</evidence>
<organism evidence="8 9">
    <name type="scientific">Sporothrix bragantina</name>
    <dbReference type="NCBI Taxonomy" id="671064"/>
    <lineage>
        <taxon>Eukaryota</taxon>
        <taxon>Fungi</taxon>
        <taxon>Dikarya</taxon>
        <taxon>Ascomycota</taxon>
        <taxon>Pezizomycotina</taxon>
        <taxon>Sordariomycetes</taxon>
        <taxon>Sordariomycetidae</taxon>
        <taxon>Ophiostomatales</taxon>
        <taxon>Ophiostomataceae</taxon>
        <taxon>Sporothrix</taxon>
    </lineage>
</organism>